<proteinExistence type="predicted"/>
<dbReference type="Pfam" id="PF13411">
    <property type="entry name" value="MerR_1"/>
    <property type="match status" value="1"/>
</dbReference>
<dbReference type="Gene3D" id="3.20.80.10">
    <property type="entry name" value="Regulatory factor, effector binding domain"/>
    <property type="match status" value="1"/>
</dbReference>
<dbReference type="GO" id="GO:0003677">
    <property type="term" value="F:DNA binding"/>
    <property type="evidence" value="ECO:0007669"/>
    <property type="project" value="UniProtKB-KW"/>
</dbReference>
<dbReference type="PROSITE" id="PS50937">
    <property type="entry name" value="HTH_MERR_2"/>
    <property type="match status" value="1"/>
</dbReference>
<dbReference type="Proteomes" id="UP000572212">
    <property type="component" value="Unassembled WGS sequence"/>
</dbReference>
<keyword evidence="7" id="KW-1185">Reference proteome</keyword>
<keyword evidence="4" id="KW-0804">Transcription</keyword>
<reference evidence="6 7" key="1">
    <citation type="submission" date="2020-08" db="EMBL/GenBank/DDBJ databases">
        <title>Genomic Encyclopedia of Type Strains, Phase IV (KMG-IV): sequencing the most valuable type-strain genomes for metagenomic binning, comparative biology and taxonomic classification.</title>
        <authorList>
            <person name="Goeker M."/>
        </authorList>
    </citation>
    <scope>NUCLEOTIDE SEQUENCE [LARGE SCALE GENOMIC DNA]</scope>
    <source>
        <strain evidence="6 7">DSM 11805</strain>
    </source>
</reference>
<dbReference type="GO" id="GO:0003700">
    <property type="term" value="F:DNA-binding transcription factor activity"/>
    <property type="evidence" value="ECO:0007669"/>
    <property type="project" value="InterPro"/>
</dbReference>
<feature type="domain" description="HTH merR-type" evidence="5">
    <location>
        <begin position="4"/>
        <end position="73"/>
    </location>
</feature>
<sequence length="259" mass="30433">MDESMTIQEFSERTGISKSAIRFYESKNLLQPVGRNASGYRTYKKEQIEEVKLISSLRLAEISIKDIQQYVKEENESIKKQWQKNWIQMIKNRMDILNTSLKFLQSDSLPEHIYLIEKEEEKVIWFLAQSEVGKFKNHFIERYKELESLNISIKNYYLKYVSGDDIVKAQIGFGIPTDSQFNKLPENAFLEYIPSCICAAMSFHDPITEIQTGYQKLNNYANEHKWIPTNSIIEWYRGNDFTDVNLIMPVTEIIRRDGA</sequence>
<evidence type="ECO:0000256" key="1">
    <source>
        <dbReference type="ARBA" id="ARBA00022491"/>
    </source>
</evidence>
<evidence type="ECO:0000259" key="5">
    <source>
        <dbReference type="PROSITE" id="PS50937"/>
    </source>
</evidence>
<keyword evidence="3 6" id="KW-0238">DNA-binding</keyword>
<name>A0A841RQ41_9BACI</name>
<dbReference type="SUPFAM" id="SSF46955">
    <property type="entry name" value="Putative DNA-binding domain"/>
    <property type="match status" value="1"/>
</dbReference>
<dbReference type="Gene3D" id="1.10.1660.10">
    <property type="match status" value="1"/>
</dbReference>
<comment type="caution">
    <text evidence="6">The sequence shown here is derived from an EMBL/GenBank/DDBJ whole genome shotgun (WGS) entry which is preliminary data.</text>
</comment>
<dbReference type="SMART" id="SM00422">
    <property type="entry name" value="HTH_MERR"/>
    <property type="match status" value="1"/>
</dbReference>
<dbReference type="PANTHER" id="PTHR30204:SF69">
    <property type="entry name" value="MERR-FAMILY TRANSCRIPTIONAL REGULATOR"/>
    <property type="match status" value="1"/>
</dbReference>
<evidence type="ECO:0000313" key="6">
    <source>
        <dbReference type="EMBL" id="MBB6512768.1"/>
    </source>
</evidence>
<protein>
    <submittedName>
        <fullName evidence="6">DNA-binding transcriptional MerR regulator</fullName>
    </submittedName>
</protein>
<evidence type="ECO:0000313" key="7">
    <source>
        <dbReference type="Proteomes" id="UP000572212"/>
    </source>
</evidence>
<dbReference type="InterPro" id="IPR047057">
    <property type="entry name" value="MerR_fam"/>
</dbReference>
<evidence type="ECO:0000256" key="2">
    <source>
        <dbReference type="ARBA" id="ARBA00023015"/>
    </source>
</evidence>
<evidence type="ECO:0000256" key="3">
    <source>
        <dbReference type="ARBA" id="ARBA00023125"/>
    </source>
</evidence>
<dbReference type="PANTHER" id="PTHR30204">
    <property type="entry name" value="REDOX-CYCLING DRUG-SENSING TRANSCRIPTIONAL ACTIVATOR SOXR"/>
    <property type="match status" value="1"/>
</dbReference>
<dbReference type="InterPro" id="IPR009061">
    <property type="entry name" value="DNA-bd_dom_put_sf"/>
</dbReference>
<dbReference type="InterPro" id="IPR000551">
    <property type="entry name" value="MerR-type_HTH_dom"/>
</dbReference>
<dbReference type="InterPro" id="IPR011256">
    <property type="entry name" value="Reg_factor_effector_dom_sf"/>
</dbReference>
<keyword evidence="2" id="KW-0805">Transcription regulation</keyword>
<accession>A0A841RQ41</accession>
<organism evidence="6 7">
    <name type="scientific">Gracilibacillus halotolerans</name>
    <dbReference type="NCBI Taxonomy" id="74386"/>
    <lineage>
        <taxon>Bacteria</taxon>
        <taxon>Bacillati</taxon>
        <taxon>Bacillota</taxon>
        <taxon>Bacilli</taxon>
        <taxon>Bacillales</taxon>
        <taxon>Bacillaceae</taxon>
        <taxon>Gracilibacillus</taxon>
    </lineage>
</organism>
<gene>
    <name evidence="6" type="ORF">GGQ92_001554</name>
</gene>
<dbReference type="SUPFAM" id="SSF55136">
    <property type="entry name" value="Probable bacterial effector-binding domain"/>
    <property type="match status" value="1"/>
</dbReference>
<keyword evidence="1" id="KW-0678">Repressor</keyword>
<dbReference type="RefSeq" id="WP_184246632.1">
    <property type="nucleotide sequence ID" value="NZ_BAAACU010000028.1"/>
</dbReference>
<dbReference type="EMBL" id="JACHON010000004">
    <property type="protein sequence ID" value="MBB6512768.1"/>
    <property type="molecule type" value="Genomic_DNA"/>
</dbReference>
<dbReference type="AlphaFoldDB" id="A0A841RQ41"/>
<evidence type="ECO:0000256" key="4">
    <source>
        <dbReference type="ARBA" id="ARBA00023163"/>
    </source>
</evidence>